<dbReference type="AlphaFoldDB" id="A0A183MVU5"/>
<sequence>MSTANHKTDHIPELSPRYSETHSDEQLGGNTYRMDLVLELDLAEVRLAQTEREIELERLRQKEREHYNQAVVDKTMTYESTSASHAVDITPGKDWVTMISRALDLPKKEIIRFDGNPMNYWRFTRNFEDCFDVSVGFRSMLNSLIQYCDGKAKATIVHCALLDLEEGYRKALEVLEEAFDQKHIVVHAFIDKMLNIPAIKGTDPDNLRRLSREMQICQLTRR</sequence>
<evidence type="ECO:0000256" key="2">
    <source>
        <dbReference type="SAM" id="MobiDB-lite"/>
    </source>
</evidence>
<keyword evidence="4" id="KW-1185">Reference proteome</keyword>
<accession>A0A183MVU5</accession>
<dbReference type="Proteomes" id="UP000277204">
    <property type="component" value="Unassembled WGS sequence"/>
</dbReference>
<feature type="coiled-coil region" evidence="1">
    <location>
        <begin position="33"/>
        <end position="65"/>
    </location>
</feature>
<proteinExistence type="predicted"/>
<dbReference type="EMBL" id="UZAI01018205">
    <property type="protein sequence ID" value="VDP34523.1"/>
    <property type="molecule type" value="Genomic_DNA"/>
</dbReference>
<organism evidence="3 4">
    <name type="scientific">Schistosoma margrebowiei</name>
    <dbReference type="NCBI Taxonomy" id="48269"/>
    <lineage>
        <taxon>Eukaryota</taxon>
        <taxon>Metazoa</taxon>
        <taxon>Spiralia</taxon>
        <taxon>Lophotrochozoa</taxon>
        <taxon>Platyhelminthes</taxon>
        <taxon>Trematoda</taxon>
        <taxon>Digenea</taxon>
        <taxon>Strigeidida</taxon>
        <taxon>Schistosomatoidea</taxon>
        <taxon>Schistosomatidae</taxon>
        <taxon>Schistosoma</taxon>
    </lineage>
</organism>
<dbReference type="Pfam" id="PF03564">
    <property type="entry name" value="DUF1759"/>
    <property type="match status" value="1"/>
</dbReference>
<feature type="compositionally biased region" description="Basic and acidic residues" evidence="2">
    <location>
        <begin position="1"/>
        <end position="12"/>
    </location>
</feature>
<reference evidence="3 4" key="1">
    <citation type="submission" date="2018-11" db="EMBL/GenBank/DDBJ databases">
        <authorList>
            <consortium name="Pathogen Informatics"/>
        </authorList>
    </citation>
    <scope>NUCLEOTIDE SEQUENCE [LARGE SCALE GENOMIC DNA]</scope>
    <source>
        <strain evidence="3 4">Zambia</strain>
    </source>
</reference>
<keyword evidence="1" id="KW-0175">Coiled coil</keyword>
<dbReference type="PANTHER" id="PTHR47331">
    <property type="entry name" value="PHD-TYPE DOMAIN-CONTAINING PROTEIN"/>
    <property type="match status" value="1"/>
</dbReference>
<dbReference type="InterPro" id="IPR005312">
    <property type="entry name" value="DUF1759"/>
</dbReference>
<protein>
    <submittedName>
        <fullName evidence="3">Uncharacterized protein</fullName>
    </submittedName>
</protein>
<evidence type="ECO:0000256" key="1">
    <source>
        <dbReference type="SAM" id="Coils"/>
    </source>
</evidence>
<dbReference type="STRING" id="48269.A0A183MVU5"/>
<evidence type="ECO:0000313" key="4">
    <source>
        <dbReference type="Proteomes" id="UP000277204"/>
    </source>
</evidence>
<feature type="region of interest" description="Disordered" evidence="2">
    <location>
        <begin position="1"/>
        <end position="26"/>
    </location>
</feature>
<evidence type="ECO:0000313" key="3">
    <source>
        <dbReference type="EMBL" id="VDP34523.1"/>
    </source>
</evidence>
<gene>
    <name evidence="3" type="ORF">SMRZ_LOCUS20170</name>
</gene>
<name>A0A183MVU5_9TREM</name>